<accession>A0ACB1AGR9</accession>
<protein>
    <submittedName>
        <fullName evidence="1">Uncharacterized protein</fullName>
    </submittedName>
</protein>
<name>A0ACB1AGR9_MELEN</name>
<reference evidence="1" key="1">
    <citation type="submission" date="2023-11" db="EMBL/GenBank/DDBJ databases">
        <authorList>
            <person name="Poullet M."/>
        </authorList>
    </citation>
    <scope>NUCLEOTIDE SEQUENCE</scope>
    <source>
        <strain evidence="1">E1834</strain>
    </source>
</reference>
<sequence length="669" mass="79616">MELINIIINCKTFMIDLHSKGSEGSLIDIYSFMEKASSLNYKESLFNFTALNVLKFLFNLSKIQSKEMDKAIIVKIYNHHLENKRMRKEYKNVIVEGDGPVGLYAAFELFMEGMNATLVNNRPEDYTRNRFIFFDPKWMPKLRFFLGSGFDKLSFGNKKRKRTLGRIPTKEDVLKIKNMENVLKERVKNLSNYINEKEGNQKGKSFLNLIYNTAVLDINTEDEKPLVILGAPMNRPQSFDYAHLKQILTKYEGMTIFESNENIGIPFDLIFCDFIKQIKYDSVILNKKQNKKIFKENHQKMSFKIHSMDSSLLVNFDHLTKKSFFITQNIRNRYYYIFQMIYYGMEEIKANTQIPLTRTGKVYKTTSDGKLDFRDPYKNGEFISVQIFDTETTIQIESEKPMAIVELIEEVKNEREELEEMNDEEFRKRWYEAIIDELKYNHDKEVDKKLKRIKLRGLNKRRYQEFREKSRGENLKRIEYENYKNMRKESEEIQNKQNKLLEEKIKNLKIENDKLFEKGLLNIEEEHEKMLEKYDDFIVELKERWFKAILYHVIKYKSQGKKKVTIKLSKEIKEEEQTEKGEASSSNNIETIHNEQDEHILYFDKNSLIRKTTVEKIYGKEVNVTLIKEKRDSGILVSINDENTAGKINEGKFFENKMRELVTRYELFT</sequence>
<keyword evidence="2" id="KW-1185">Reference proteome</keyword>
<evidence type="ECO:0000313" key="2">
    <source>
        <dbReference type="Proteomes" id="UP001497535"/>
    </source>
</evidence>
<dbReference type="EMBL" id="CAVMJV010000083">
    <property type="protein sequence ID" value="CAK5090726.1"/>
    <property type="molecule type" value="Genomic_DNA"/>
</dbReference>
<proteinExistence type="predicted"/>
<evidence type="ECO:0000313" key="1">
    <source>
        <dbReference type="EMBL" id="CAK5090726.1"/>
    </source>
</evidence>
<dbReference type="Proteomes" id="UP001497535">
    <property type="component" value="Unassembled WGS sequence"/>
</dbReference>
<comment type="caution">
    <text evidence="1">The sequence shown here is derived from an EMBL/GenBank/DDBJ whole genome shotgun (WGS) entry which is preliminary data.</text>
</comment>
<organism evidence="1 2">
    <name type="scientific">Meloidogyne enterolobii</name>
    <name type="common">Root-knot nematode worm</name>
    <name type="synonym">Meloidogyne mayaguensis</name>
    <dbReference type="NCBI Taxonomy" id="390850"/>
    <lineage>
        <taxon>Eukaryota</taxon>
        <taxon>Metazoa</taxon>
        <taxon>Ecdysozoa</taxon>
        <taxon>Nematoda</taxon>
        <taxon>Chromadorea</taxon>
        <taxon>Rhabditida</taxon>
        <taxon>Tylenchina</taxon>
        <taxon>Tylenchomorpha</taxon>
        <taxon>Tylenchoidea</taxon>
        <taxon>Meloidogynidae</taxon>
        <taxon>Meloidogyninae</taxon>
        <taxon>Meloidogyne</taxon>
    </lineage>
</organism>
<gene>
    <name evidence="1" type="ORF">MENTE1834_LOCUS38527</name>
</gene>